<dbReference type="EMBL" id="AWWV01013686">
    <property type="protein sequence ID" value="OMO60591.1"/>
    <property type="molecule type" value="Genomic_DNA"/>
</dbReference>
<keyword evidence="3" id="KW-1185">Reference proteome</keyword>
<gene>
    <name evidence="2" type="ORF">CCACVL1_24033</name>
</gene>
<protein>
    <submittedName>
        <fullName evidence="2">Uncharacterized protein</fullName>
    </submittedName>
</protein>
<organism evidence="2 3">
    <name type="scientific">Corchorus capsularis</name>
    <name type="common">Jute</name>
    <dbReference type="NCBI Taxonomy" id="210143"/>
    <lineage>
        <taxon>Eukaryota</taxon>
        <taxon>Viridiplantae</taxon>
        <taxon>Streptophyta</taxon>
        <taxon>Embryophyta</taxon>
        <taxon>Tracheophyta</taxon>
        <taxon>Spermatophyta</taxon>
        <taxon>Magnoliopsida</taxon>
        <taxon>eudicotyledons</taxon>
        <taxon>Gunneridae</taxon>
        <taxon>Pentapetalae</taxon>
        <taxon>rosids</taxon>
        <taxon>malvids</taxon>
        <taxon>Malvales</taxon>
        <taxon>Malvaceae</taxon>
        <taxon>Grewioideae</taxon>
        <taxon>Apeibeae</taxon>
        <taxon>Corchorus</taxon>
    </lineage>
</organism>
<evidence type="ECO:0000256" key="1">
    <source>
        <dbReference type="SAM" id="MobiDB-lite"/>
    </source>
</evidence>
<comment type="caution">
    <text evidence="2">The sequence shown here is derived from an EMBL/GenBank/DDBJ whole genome shotgun (WGS) entry which is preliminary data.</text>
</comment>
<proteinExistence type="predicted"/>
<dbReference type="Gramene" id="OMO60591">
    <property type="protein sequence ID" value="OMO60591"/>
    <property type="gene ID" value="CCACVL1_24033"/>
</dbReference>
<dbReference type="AlphaFoldDB" id="A0A1R3GRA0"/>
<accession>A0A1R3GRA0</accession>
<dbReference type="Proteomes" id="UP000188268">
    <property type="component" value="Unassembled WGS sequence"/>
</dbReference>
<evidence type="ECO:0000313" key="2">
    <source>
        <dbReference type="EMBL" id="OMO60591.1"/>
    </source>
</evidence>
<reference evidence="2 3" key="1">
    <citation type="submission" date="2013-09" db="EMBL/GenBank/DDBJ databases">
        <title>Corchorus capsularis genome sequencing.</title>
        <authorList>
            <person name="Alam M."/>
            <person name="Haque M.S."/>
            <person name="Islam M.S."/>
            <person name="Emdad E.M."/>
            <person name="Islam M.M."/>
            <person name="Ahmed B."/>
            <person name="Halim A."/>
            <person name="Hossen Q.M.M."/>
            <person name="Hossain M.Z."/>
            <person name="Ahmed R."/>
            <person name="Khan M.M."/>
            <person name="Islam R."/>
            <person name="Rashid M.M."/>
            <person name="Khan S.A."/>
            <person name="Rahman M.S."/>
            <person name="Alam M."/>
        </authorList>
    </citation>
    <scope>NUCLEOTIDE SEQUENCE [LARGE SCALE GENOMIC DNA]</scope>
    <source>
        <strain evidence="3">cv. CVL-1</strain>
        <tissue evidence="2">Whole seedling</tissue>
    </source>
</reference>
<name>A0A1R3GRA0_COCAP</name>
<feature type="region of interest" description="Disordered" evidence="1">
    <location>
        <begin position="1"/>
        <end position="21"/>
    </location>
</feature>
<evidence type="ECO:0000313" key="3">
    <source>
        <dbReference type="Proteomes" id="UP000188268"/>
    </source>
</evidence>
<sequence>MAGDRTTDFHTTRTRPTSEQD</sequence>